<dbReference type="EMBL" id="RDQH01000332">
    <property type="protein sequence ID" value="RXH97205.1"/>
    <property type="molecule type" value="Genomic_DNA"/>
</dbReference>
<name>A0A498JPY7_MALDO</name>
<dbReference type="GO" id="GO:0016787">
    <property type="term" value="F:hydrolase activity"/>
    <property type="evidence" value="ECO:0007669"/>
    <property type="project" value="UniProtKB-KW"/>
</dbReference>
<sequence>MPEQTAASTMSNPTVDNPDPYKFLNLASNPDGTITRLTKFPDSPATCDPNLPTPFFTKDVPINQSNNTWVRIFLPRHLLDHSSATPPAKLPLVVYFHGGGFILLSAASTIMDDFYVNLATQVPVIIASVEYRLAPEHRLPAAYEDAVEALHFIKTAPDNWLRDYADLSNCYLMGSSAGGNIAYHAGLRAAAEADDFHRLKIRGLILHQPFFSGAQRSRSESRLENNPKLPLSSSDLMWELSLPMGVDRDHEYCNPMVGDGLSEKLDQLKAAGFRVLVAGSDGDLLIDRQMEVAKMLKENGVEVVEHFGEGGYHGVIDKDLFAVVKSFTSSS</sequence>
<evidence type="ECO:0000313" key="4">
    <source>
        <dbReference type="EMBL" id="RXH97205.1"/>
    </source>
</evidence>
<feature type="domain" description="Alpha/beta hydrolase fold-3" evidence="3">
    <location>
        <begin position="93"/>
        <end position="315"/>
    </location>
</feature>
<dbReference type="PROSITE" id="PS01173">
    <property type="entry name" value="LIPASE_GDXG_HIS"/>
    <property type="match status" value="1"/>
</dbReference>
<dbReference type="Pfam" id="PF07859">
    <property type="entry name" value="Abhydrolase_3"/>
    <property type="match status" value="1"/>
</dbReference>
<dbReference type="InterPro" id="IPR050466">
    <property type="entry name" value="Carboxylest/Gibb_receptor"/>
</dbReference>
<dbReference type="PANTHER" id="PTHR23024">
    <property type="entry name" value="ARYLACETAMIDE DEACETYLASE"/>
    <property type="match status" value="1"/>
</dbReference>
<dbReference type="Gene3D" id="3.40.50.1820">
    <property type="entry name" value="alpha/beta hydrolase"/>
    <property type="match status" value="1"/>
</dbReference>
<evidence type="ECO:0000256" key="1">
    <source>
        <dbReference type="ARBA" id="ARBA00010515"/>
    </source>
</evidence>
<dbReference type="InterPro" id="IPR002168">
    <property type="entry name" value="Lipase_GDXG_HIS_AS"/>
</dbReference>
<comment type="similarity">
    <text evidence="1">Belongs to the 'GDXG' lipolytic enzyme family.</text>
</comment>
<comment type="caution">
    <text evidence="4">The sequence shown here is derived from an EMBL/GenBank/DDBJ whole genome shotgun (WGS) entry which is preliminary data.</text>
</comment>
<dbReference type="AlphaFoldDB" id="A0A498JPY7"/>
<keyword evidence="2" id="KW-0378">Hydrolase</keyword>
<proteinExistence type="inferred from homology"/>
<keyword evidence="5" id="KW-1185">Reference proteome</keyword>
<evidence type="ECO:0000313" key="5">
    <source>
        <dbReference type="Proteomes" id="UP000290289"/>
    </source>
</evidence>
<gene>
    <name evidence="4" type="ORF">DVH24_035873</name>
</gene>
<dbReference type="Proteomes" id="UP000290289">
    <property type="component" value="Chromosome 6"/>
</dbReference>
<reference evidence="4 5" key="1">
    <citation type="submission" date="2018-10" db="EMBL/GenBank/DDBJ databases">
        <title>A high-quality apple genome assembly.</title>
        <authorList>
            <person name="Hu J."/>
        </authorList>
    </citation>
    <scope>NUCLEOTIDE SEQUENCE [LARGE SCALE GENOMIC DNA]</scope>
    <source>
        <strain evidence="5">cv. HFTH1</strain>
        <tissue evidence="4">Young leaf</tissue>
    </source>
</reference>
<evidence type="ECO:0000259" key="3">
    <source>
        <dbReference type="Pfam" id="PF07859"/>
    </source>
</evidence>
<dbReference type="STRING" id="3750.A0A498JPY7"/>
<protein>
    <recommendedName>
        <fullName evidence="3">Alpha/beta hydrolase fold-3 domain-containing protein</fullName>
    </recommendedName>
</protein>
<organism evidence="4 5">
    <name type="scientific">Malus domestica</name>
    <name type="common">Apple</name>
    <name type="synonym">Pyrus malus</name>
    <dbReference type="NCBI Taxonomy" id="3750"/>
    <lineage>
        <taxon>Eukaryota</taxon>
        <taxon>Viridiplantae</taxon>
        <taxon>Streptophyta</taxon>
        <taxon>Embryophyta</taxon>
        <taxon>Tracheophyta</taxon>
        <taxon>Spermatophyta</taxon>
        <taxon>Magnoliopsida</taxon>
        <taxon>eudicotyledons</taxon>
        <taxon>Gunneridae</taxon>
        <taxon>Pentapetalae</taxon>
        <taxon>rosids</taxon>
        <taxon>fabids</taxon>
        <taxon>Rosales</taxon>
        <taxon>Rosaceae</taxon>
        <taxon>Amygdaloideae</taxon>
        <taxon>Maleae</taxon>
        <taxon>Malus</taxon>
    </lineage>
</organism>
<dbReference type="SUPFAM" id="SSF53474">
    <property type="entry name" value="alpha/beta-Hydrolases"/>
    <property type="match status" value="1"/>
</dbReference>
<dbReference type="PANTHER" id="PTHR23024:SF546">
    <property type="entry name" value="CARBOXYLESTERASE 120-RELATED"/>
    <property type="match status" value="1"/>
</dbReference>
<dbReference type="InterPro" id="IPR029058">
    <property type="entry name" value="AB_hydrolase_fold"/>
</dbReference>
<evidence type="ECO:0000256" key="2">
    <source>
        <dbReference type="ARBA" id="ARBA00022801"/>
    </source>
</evidence>
<dbReference type="InterPro" id="IPR013094">
    <property type="entry name" value="AB_hydrolase_3"/>
</dbReference>
<accession>A0A498JPY7</accession>